<dbReference type="InterPro" id="IPR001719">
    <property type="entry name" value="AP_endonuc_2"/>
</dbReference>
<dbReference type="PANTHER" id="PTHR21445">
    <property type="entry name" value="ENDONUCLEASE IV ENDODEOXYRIBONUCLEASE IV"/>
    <property type="match status" value="1"/>
</dbReference>
<dbReference type="GO" id="GO:0008270">
    <property type="term" value="F:zinc ion binding"/>
    <property type="evidence" value="ECO:0007669"/>
    <property type="project" value="InterPro"/>
</dbReference>
<evidence type="ECO:0000259" key="1">
    <source>
        <dbReference type="Pfam" id="PF01261"/>
    </source>
</evidence>
<keyword evidence="2" id="KW-0255">Endonuclease</keyword>
<dbReference type="EMBL" id="DRUY01000144">
    <property type="protein sequence ID" value="HHI65759.1"/>
    <property type="molecule type" value="Genomic_DNA"/>
</dbReference>
<dbReference type="PANTHER" id="PTHR21445:SF0">
    <property type="entry name" value="APURINIC-APYRIMIDINIC ENDONUCLEASE"/>
    <property type="match status" value="1"/>
</dbReference>
<dbReference type="InterPro" id="IPR013022">
    <property type="entry name" value="Xyl_isomerase-like_TIM-brl"/>
</dbReference>
<dbReference type="AlphaFoldDB" id="A0A7C5KC38"/>
<keyword evidence="2" id="KW-0540">Nuclease</keyword>
<dbReference type="Pfam" id="PF01261">
    <property type="entry name" value="AP_endonuc_2"/>
    <property type="match status" value="1"/>
</dbReference>
<evidence type="ECO:0000313" key="2">
    <source>
        <dbReference type="EMBL" id="HHI65759.1"/>
    </source>
</evidence>
<feature type="domain" description="Xylose isomerase-like TIM barrel" evidence="1">
    <location>
        <begin position="27"/>
        <end position="264"/>
    </location>
</feature>
<organism evidence="2">
    <name type="scientific">Thermodesulfobium narugense</name>
    <dbReference type="NCBI Taxonomy" id="184064"/>
    <lineage>
        <taxon>Bacteria</taxon>
        <taxon>Pseudomonadati</taxon>
        <taxon>Thermodesulfobiota</taxon>
        <taxon>Thermodesulfobiia</taxon>
        <taxon>Thermodesulfobiales</taxon>
        <taxon>Thermodesulfobiaceae</taxon>
        <taxon>Thermodesulfobium</taxon>
    </lineage>
</organism>
<reference evidence="2" key="1">
    <citation type="journal article" date="2020" name="mSystems">
        <title>Genome- and Community-Level Interaction Insights into Carbon Utilization and Element Cycling Functions of Hydrothermarchaeota in Hydrothermal Sediment.</title>
        <authorList>
            <person name="Zhou Z."/>
            <person name="Liu Y."/>
            <person name="Xu W."/>
            <person name="Pan J."/>
            <person name="Luo Z.H."/>
            <person name="Li M."/>
        </authorList>
    </citation>
    <scope>NUCLEOTIDE SEQUENCE [LARGE SCALE GENOMIC DNA]</scope>
    <source>
        <strain evidence="2">SpSt-1019</strain>
    </source>
</reference>
<dbReference type="SMART" id="SM00518">
    <property type="entry name" value="AP2Ec"/>
    <property type="match status" value="1"/>
</dbReference>
<dbReference type="GO" id="GO:0008081">
    <property type="term" value="F:phosphoric diester hydrolase activity"/>
    <property type="evidence" value="ECO:0007669"/>
    <property type="project" value="TreeGrafter"/>
</dbReference>
<sequence length="279" mass="31993">MNLIFGPAGNEEFFYRSGFRSTLDSARYISKMGLYAFEYPLTHGIRLKEQTAIKIGESFKKEGIKLSIHAPYYINTASCNPDILKKSEEYLLKTIQFGNLMNADRIVFHLGSSKGEERRLLLERSKNFLKKLILNNLKLINNIKLCPETHGKKLSLGSIDEVIEICETNPDVLLPALDFAHLYAVNRGGFTHESNFTEIFKKLRSYREFHIHFSQIEFNNKGEIRHRSLNEGFGPPIEPFLLSLIKNSIKGRVIVETPGTQAKDAKILLERFLELEAKR</sequence>
<dbReference type="GO" id="GO:0003677">
    <property type="term" value="F:DNA binding"/>
    <property type="evidence" value="ECO:0007669"/>
    <property type="project" value="InterPro"/>
</dbReference>
<gene>
    <name evidence="2" type="ORF">ENL70_04340</name>
</gene>
<comment type="caution">
    <text evidence="2">The sequence shown here is derived from an EMBL/GenBank/DDBJ whole genome shotgun (WGS) entry which is preliminary data.</text>
</comment>
<dbReference type="InterPro" id="IPR036237">
    <property type="entry name" value="Xyl_isomerase-like_sf"/>
</dbReference>
<proteinExistence type="predicted"/>
<accession>A0A7C5KC38</accession>
<dbReference type="GO" id="GO:0006284">
    <property type="term" value="P:base-excision repair"/>
    <property type="evidence" value="ECO:0007669"/>
    <property type="project" value="TreeGrafter"/>
</dbReference>
<name>A0A7C5KC38_9BACT</name>
<dbReference type="GO" id="GO:0003906">
    <property type="term" value="F:DNA-(apurinic or apyrimidinic site) endonuclease activity"/>
    <property type="evidence" value="ECO:0007669"/>
    <property type="project" value="TreeGrafter"/>
</dbReference>
<protein>
    <submittedName>
        <fullName evidence="2">Endonuclease IV</fullName>
    </submittedName>
</protein>
<keyword evidence="2" id="KW-0378">Hydrolase</keyword>
<dbReference type="SUPFAM" id="SSF51658">
    <property type="entry name" value="Xylose isomerase-like"/>
    <property type="match status" value="1"/>
</dbReference>
<dbReference type="Gene3D" id="3.20.20.150">
    <property type="entry name" value="Divalent-metal-dependent TIM barrel enzymes"/>
    <property type="match status" value="1"/>
</dbReference>